<dbReference type="InterPro" id="IPR036890">
    <property type="entry name" value="HATPase_C_sf"/>
</dbReference>
<evidence type="ECO:0000259" key="8">
    <source>
        <dbReference type="PROSITE" id="PS50109"/>
    </source>
</evidence>
<dbReference type="PANTHER" id="PTHR42878:SF13">
    <property type="entry name" value="HISTIDINE KINASE"/>
    <property type="match status" value="1"/>
</dbReference>
<evidence type="ECO:0000313" key="9">
    <source>
        <dbReference type="EMBL" id="MCP1383349.1"/>
    </source>
</evidence>
<dbReference type="Gene3D" id="3.30.565.10">
    <property type="entry name" value="Histidine kinase-like ATPase, C-terminal domain"/>
    <property type="match status" value="1"/>
</dbReference>
<keyword evidence="7" id="KW-0472">Membrane</keyword>
<dbReference type="InterPro" id="IPR003594">
    <property type="entry name" value="HATPase_dom"/>
</dbReference>
<dbReference type="PANTHER" id="PTHR42878">
    <property type="entry name" value="TWO-COMPONENT HISTIDINE KINASE"/>
    <property type="match status" value="1"/>
</dbReference>
<dbReference type="SMART" id="SM00388">
    <property type="entry name" value="HisKA"/>
    <property type="match status" value="1"/>
</dbReference>
<dbReference type="InterPro" id="IPR036097">
    <property type="entry name" value="HisK_dim/P_sf"/>
</dbReference>
<dbReference type="PROSITE" id="PS50109">
    <property type="entry name" value="HIS_KIN"/>
    <property type="match status" value="1"/>
</dbReference>
<dbReference type="InterPro" id="IPR005467">
    <property type="entry name" value="His_kinase_dom"/>
</dbReference>
<dbReference type="Gene3D" id="1.10.287.130">
    <property type="match status" value="1"/>
</dbReference>
<evidence type="ECO:0000256" key="1">
    <source>
        <dbReference type="ARBA" id="ARBA00000085"/>
    </source>
</evidence>
<dbReference type="PRINTS" id="PR00344">
    <property type="entry name" value="BCTRLSENSOR"/>
</dbReference>
<dbReference type="EMBL" id="JAMZEL010000004">
    <property type="protein sequence ID" value="MCP1383349.1"/>
    <property type="molecule type" value="Genomic_DNA"/>
</dbReference>
<dbReference type="SMART" id="SM00387">
    <property type="entry name" value="HATPase_c"/>
    <property type="match status" value="1"/>
</dbReference>
<protein>
    <recommendedName>
        <fullName evidence="2">histidine kinase</fullName>
        <ecNumber evidence="2">2.7.13.3</ecNumber>
    </recommendedName>
</protein>
<evidence type="ECO:0000256" key="4">
    <source>
        <dbReference type="ARBA" id="ARBA00022679"/>
    </source>
</evidence>
<dbReference type="InterPro" id="IPR003661">
    <property type="entry name" value="HisK_dim/P_dom"/>
</dbReference>
<gene>
    <name evidence="9" type="ORF">NCI00_12965</name>
</gene>
<evidence type="ECO:0000256" key="5">
    <source>
        <dbReference type="ARBA" id="ARBA00022777"/>
    </source>
</evidence>
<evidence type="ECO:0000256" key="6">
    <source>
        <dbReference type="SAM" id="MobiDB-lite"/>
    </source>
</evidence>
<reference evidence="9 10" key="1">
    <citation type="submission" date="2022-06" db="EMBL/GenBank/DDBJ databases">
        <title>Runella sp. S5 genome sequencing.</title>
        <authorList>
            <person name="Park S."/>
        </authorList>
    </citation>
    <scope>NUCLEOTIDE SEQUENCE [LARGE SCALE GENOMIC DNA]</scope>
    <source>
        <strain evidence="9 10">S5</strain>
    </source>
</reference>
<evidence type="ECO:0000256" key="2">
    <source>
        <dbReference type="ARBA" id="ARBA00012438"/>
    </source>
</evidence>
<dbReference type="SUPFAM" id="SSF47384">
    <property type="entry name" value="Homodimeric domain of signal transducing histidine kinase"/>
    <property type="match status" value="1"/>
</dbReference>
<keyword evidence="3" id="KW-0597">Phosphoprotein</keyword>
<dbReference type="SUPFAM" id="SSF55874">
    <property type="entry name" value="ATPase domain of HSP90 chaperone/DNA topoisomerase II/histidine kinase"/>
    <property type="match status" value="1"/>
</dbReference>
<evidence type="ECO:0000313" key="10">
    <source>
        <dbReference type="Proteomes" id="UP001204772"/>
    </source>
</evidence>
<dbReference type="EC" id="2.7.13.3" evidence="2"/>
<sequence length="593" mass="67624">MMTTQKIRLLITLMGLAALGLMGFQWHWITSALTLRNEQFDLKVSDALQDVVRKLEKQEIIYLIRQREQIEQQQRKLEALNKNRLAKSSQSPKHSLPSEYASNRDDKLTGSNPTDALTPRNRSMTDFQANLINEFLRQRNSELPHIERFLRIHAEQERIFDAWFNQMDHAFWPTDSTSNGSVLMTVRSSVQKARQNAENEPPTYLPNRAKTKEKLLKVASASQSDLLKDVFKDLLFSKRPVEQRVNRIMLDSLLRKSLQERGIGIAYEFAIQNNVHQNIIFSTASYRPDSADSELFKASLFPNELNTMPSKLLVYFPERQAFILENMGFTLISSALLLLVILGCFYVAVATILKQKKLSDVKNDFINNMTHEFKTPISTISLAVGMAREQVETQGEPLKIKRYLGIVQDEIQRLGGHVEKVLQMALLDRGEIKLRPTTLNIHDVIEKVLNNLSVQLEQRQGEVELSFEAEQEIIQADELHLTNILTNLIDNANKYSLDAPPQIMVSTESDTENVYISVTDHGLGMTKEQQTKIFEPFYRVPTGNVHDVKGFGLGLSYVKKMIEAHGGRIDVKSKPSEGSTFTIQLPLQKETLN</sequence>
<keyword evidence="7" id="KW-1133">Transmembrane helix</keyword>
<dbReference type="InterPro" id="IPR004358">
    <property type="entry name" value="Sig_transdc_His_kin-like_C"/>
</dbReference>
<keyword evidence="5 9" id="KW-0418">Kinase</keyword>
<dbReference type="Proteomes" id="UP001204772">
    <property type="component" value="Unassembled WGS sequence"/>
</dbReference>
<dbReference type="RefSeq" id="WP_253528158.1">
    <property type="nucleotide sequence ID" value="NZ_JAMZEL010000004.1"/>
</dbReference>
<dbReference type="InterPro" id="IPR050351">
    <property type="entry name" value="BphY/WalK/GraS-like"/>
</dbReference>
<dbReference type="Pfam" id="PF02518">
    <property type="entry name" value="HATPase_c"/>
    <property type="match status" value="1"/>
</dbReference>
<comment type="catalytic activity">
    <reaction evidence="1">
        <text>ATP + protein L-histidine = ADP + protein N-phospho-L-histidine.</text>
        <dbReference type="EC" id="2.7.13.3"/>
    </reaction>
</comment>
<dbReference type="Pfam" id="PF00512">
    <property type="entry name" value="HisKA"/>
    <property type="match status" value="1"/>
</dbReference>
<feature type="compositionally biased region" description="Polar residues" evidence="6">
    <location>
        <begin position="109"/>
        <end position="123"/>
    </location>
</feature>
<dbReference type="CDD" id="cd00075">
    <property type="entry name" value="HATPase"/>
    <property type="match status" value="1"/>
</dbReference>
<dbReference type="GO" id="GO:0016301">
    <property type="term" value="F:kinase activity"/>
    <property type="evidence" value="ECO:0007669"/>
    <property type="project" value="UniProtKB-KW"/>
</dbReference>
<dbReference type="CDD" id="cd00082">
    <property type="entry name" value="HisKA"/>
    <property type="match status" value="1"/>
</dbReference>
<organism evidence="9 10">
    <name type="scientific">Runella salmonicolor</name>
    <dbReference type="NCBI Taxonomy" id="2950278"/>
    <lineage>
        <taxon>Bacteria</taxon>
        <taxon>Pseudomonadati</taxon>
        <taxon>Bacteroidota</taxon>
        <taxon>Cytophagia</taxon>
        <taxon>Cytophagales</taxon>
        <taxon>Spirosomataceae</taxon>
        <taxon>Runella</taxon>
    </lineage>
</organism>
<evidence type="ECO:0000256" key="7">
    <source>
        <dbReference type="SAM" id="Phobius"/>
    </source>
</evidence>
<feature type="domain" description="Histidine kinase" evidence="8">
    <location>
        <begin position="368"/>
        <end position="589"/>
    </location>
</feature>
<feature type="region of interest" description="Disordered" evidence="6">
    <location>
        <begin position="82"/>
        <end position="123"/>
    </location>
</feature>
<comment type="caution">
    <text evidence="9">The sequence shown here is derived from an EMBL/GenBank/DDBJ whole genome shotgun (WGS) entry which is preliminary data.</text>
</comment>
<keyword evidence="4" id="KW-0808">Transferase</keyword>
<feature type="transmembrane region" description="Helical" evidence="7">
    <location>
        <begin position="327"/>
        <end position="353"/>
    </location>
</feature>
<keyword evidence="7" id="KW-0812">Transmembrane</keyword>
<accession>A0ABT1FNK9</accession>
<evidence type="ECO:0000256" key="3">
    <source>
        <dbReference type="ARBA" id="ARBA00022553"/>
    </source>
</evidence>
<name>A0ABT1FNK9_9BACT</name>
<keyword evidence="10" id="KW-1185">Reference proteome</keyword>
<proteinExistence type="predicted"/>